<accession>C1DX04</accession>
<proteinExistence type="predicted"/>
<gene>
    <name evidence="2" type="ordered locus">SULAZ_1683</name>
</gene>
<dbReference type="EMBL" id="CP001229">
    <property type="protein sequence ID" value="ACN98681.1"/>
    <property type="molecule type" value="Genomic_DNA"/>
</dbReference>
<dbReference type="InterPro" id="IPR013783">
    <property type="entry name" value="Ig-like_fold"/>
</dbReference>
<evidence type="ECO:0000313" key="2">
    <source>
        <dbReference type="EMBL" id="ACN98681.1"/>
    </source>
</evidence>
<reference evidence="2 3" key="1">
    <citation type="journal article" date="2009" name="J. Bacteriol.">
        <title>Complete and draft genome sequences of six members of the Aquificales.</title>
        <authorList>
            <person name="Reysenbach A.L."/>
            <person name="Hamamura N."/>
            <person name="Podar M."/>
            <person name="Griffiths E."/>
            <person name="Ferreira S."/>
            <person name="Hochstein R."/>
            <person name="Heidelberg J."/>
            <person name="Johnson J."/>
            <person name="Mead D."/>
            <person name="Pohorille A."/>
            <person name="Sarmiento M."/>
            <person name="Schweighofer K."/>
            <person name="Seshadri R."/>
            <person name="Voytek M.A."/>
        </authorList>
    </citation>
    <scope>NUCLEOTIDE SEQUENCE [LARGE SCALE GENOMIC DNA]</scope>
    <source>
        <strain evidence="3">Az-Fu1 / DSM 15241 / OCM 825</strain>
    </source>
</reference>
<organism evidence="2 3">
    <name type="scientific">Sulfurihydrogenibium azorense (strain DSM 15241 / OCM 825 / Az-Fu1)</name>
    <dbReference type="NCBI Taxonomy" id="204536"/>
    <lineage>
        <taxon>Bacteria</taxon>
        <taxon>Pseudomonadati</taxon>
        <taxon>Aquificota</taxon>
        <taxon>Aquificia</taxon>
        <taxon>Aquificales</taxon>
        <taxon>Hydrogenothermaceae</taxon>
        <taxon>Sulfurihydrogenibium</taxon>
    </lineage>
</organism>
<dbReference type="eggNOG" id="COG2033">
    <property type="taxonomic scope" value="Bacteria"/>
</dbReference>
<dbReference type="Gene3D" id="2.60.40.10">
    <property type="entry name" value="Immunoglobulins"/>
    <property type="match status" value="1"/>
</dbReference>
<dbReference type="InterPro" id="IPR014756">
    <property type="entry name" value="Ig_E-set"/>
</dbReference>
<name>C1DX04_SULAA</name>
<keyword evidence="3" id="KW-1185">Reference proteome</keyword>
<protein>
    <submittedName>
        <fullName evidence="2">Sulfur oxidation protein SoxZ</fullName>
    </submittedName>
</protein>
<sequence>MARQALVKINPKEYKKGDLIRIDSVIMHPMDTGLVKDKESGKYIAAHYITSVEVYYGDEKITWMEVSASVSANPFISFYVKATKSAPLKIVWKDNKGEVTEKVIDIKVD</sequence>
<dbReference type="InterPro" id="IPR014880">
    <property type="entry name" value="SoxZ_dom"/>
</dbReference>
<dbReference type="NCBIfam" id="TIGR04490">
    <property type="entry name" value="SoxZ_true"/>
    <property type="match status" value="1"/>
</dbReference>
<evidence type="ECO:0000313" key="3">
    <source>
        <dbReference type="Proteomes" id="UP000001369"/>
    </source>
</evidence>
<dbReference type="KEGG" id="saf:SULAZ_1683"/>
<dbReference type="OrthoDB" id="9795530at2"/>
<dbReference type="Pfam" id="PF08770">
    <property type="entry name" value="SoxZ"/>
    <property type="match status" value="1"/>
</dbReference>
<dbReference type="InterPro" id="IPR030995">
    <property type="entry name" value="SoxZ"/>
</dbReference>
<feature type="domain" description="Sulphur oxidation protein SoxZ" evidence="1">
    <location>
        <begin position="11"/>
        <end position="102"/>
    </location>
</feature>
<evidence type="ECO:0000259" key="1">
    <source>
        <dbReference type="Pfam" id="PF08770"/>
    </source>
</evidence>
<dbReference type="AlphaFoldDB" id="C1DX04"/>
<dbReference type="SUPFAM" id="SSF81296">
    <property type="entry name" value="E set domains"/>
    <property type="match status" value="1"/>
</dbReference>
<dbReference type="STRING" id="204536.SULAZ_1683"/>
<dbReference type="RefSeq" id="WP_012674003.1">
    <property type="nucleotide sequence ID" value="NC_012438.1"/>
</dbReference>
<dbReference type="HOGENOM" id="CLU_172621_0_0_0"/>
<dbReference type="Proteomes" id="UP000001369">
    <property type="component" value="Chromosome"/>
</dbReference>